<dbReference type="InterPro" id="IPR001841">
    <property type="entry name" value="Znf_RING"/>
</dbReference>
<feature type="compositionally biased region" description="Polar residues" evidence="13">
    <location>
        <begin position="152"/>
        <end position="162"/>
    </location>
</feature>
<evidence type="ECO:0000256" key="6">
    <source>
        <dbReference type="ARBA" id="ARBA00022679"/>
    </source>
</evidence>
<dbReference type="GO" id="GO:0043130">
    <property type="term" value="F:ubiquitin binding"/>
    <property type="evidence" value="ECO:0007669"/>
    <property type="project" value="TreeGrafter"/>
</dbReference>
<dbReference type="Gene3D" id="3.10.20.90">
    <property type="entry name" value="Phosphatidylinositol 3-kinase Catalytic Subunit, Chain A, domain 1"/>
    <property type="match status" value="1"/>
</dbReference>
<dbReference type="EMBL" id="MU826827">
    <property type="protein sequence ID" value="KAJ7374582.1"/>
    <property type="molecule type" value="Genomic_DNA"/>
</dbReference>
<sequence length="590" mass="64893">MAVDLAKQMSIQKLPLSIKLKNPAFVTMDSGVDTINIRVVVEDKESSGGAFSMKVLPTATIERLQHEVFDRYGFPVQVQKWIVGKKIPRPTDTLQDLNVRQSGLTVFLYLLSGKAVGLRRSDAERVLRGNNAPASLPGSAASGNSAAVTSAETPTITVQTQMRRAASEPSLSGSGQGERYMPSAAAARSDPLPPVNHSPPASLLPNQENLSGPATLPAMFQPRMTIEEIRNLVAQQAGGQGGAANPPDPPPQEAFVNNLLAVAPQTEQDGRLVGWNCSVCTYLNQPTRPGCEMCSADRPTNYVVPDGTMLDERERIRIASEERSEALFQQGEERRLDDIQRILQENDTAQQSLIPNQEEFDCGICFVPVEPGQGVILRECLHRFCRDCLSEHIRHATDPEVQCPHQDDDFACHATITGQEIQALLTAQDFNKFLNRSLATAESQAPNSFHCKTPNCQGWCVYEDNVNTFYCPVCTQPNCLTCKAIHADMNCREYQDDLKRRAQNDEDARKTQQFLEGMVAGGEAMRCPVCEIILLKKDGCDWMKCSMCRTEICWATRGPRWGPAGTGDISAGCKCRVGGKKCHPKCRNCH</sequence>
<protein>
    <recommendedName>
        <fullName evidence="5">RanBP-type and C3HC4-type zinc finger-containing protein 1</fullName>
        <ecNumber evidence="4">2.3.2.31</ecNumber>
    </recommendedName>
</protein>
<dbReference type="InterPro" id="IPR051628">
    <property type="entry name" value="LUBAC_E3_Ligases"/>
</dbReference>
<evidence type="ECO:0000256" key="13">
    <source>
        <dbReference type="SAM" id="MobiDB-lite"/>
    </source>
</evidence>
<dbReference type="SUPFAM" id="SSF90209">
    <property type="entry name" value="Ran binding protein zinc finger-like"/>
    <property type="match status" value="1"/>
</dbReference>
<feature type="domain" description="RING-type" evidence="16">
    <location>
        <begin position="358"/>
        <end position="586"/>
    </location>
</feature>
<keyword evidence="18" id="KW-1185">Reference proteome</keyword>
<dbReference type="GO" id="GO:0008270">
    <property type="term" value="F:zinc ion binding"/>
    <property type="evidence" value="ECO:0007669"/>
    <property type="project" value="UniProtKB-KW"/>
</dbReference>
<evidence type="ECO:0000259" key="15">
    <source>
        <dbReference type="PROSITE" id="PS50199"/>
    </source>
</evidence>
<evidence type="ECO:0000256" key="3">
    <source>
        <dbReference type="ARBA" id="ARBA00008278"/>
    </source>
</evidence>
<dbReference type="GO" id="GO:0071797">
    <property type="term" value="C:LUBAC complex"/>
    <property type="evidence" value="ECO:0007669"/>
    <property type="project" value="TreeGrafter"/>
</dbReference>
<keyword evidence="9 12" id="KW-0863">Zinc-finger</keyword>
<comment type="similarity">
    <text evidence="3">Belongs to the RBR family.</text>
</comment>
<dbReference type="OrthoDB" id="261960at2759"/>
<dbReference type="PROSITE" id="PS50199">
    <property type="entry name" value="ZF_RANBP2_2"/>
    <property type="match status" value="1"/>
</dbReference>
<dbReference type="InterPro" id="IPR001876">
    <property type="entry name" value="Znf_RanBP2"/>
</dbReference>
<dbReference type="FunFam" id="3.30.40.10:FF:000137">
    <property type="entry name" value="RanBP-type and C3HC4-type zinc finger-containing protein 1"/>
    <property type="match status" value="1"/>
</dbReference>
<dbReference type="InterPro" id="IPR013083">
    <property type="entry name" value="Znf_RING/FYVE/PHD"/>
</dbReference>
<accession>A0A9W9Z3R9</accession>
<dbReference type="EC" id="2.3.2.31" evidence="4"/>
<evidence type="ECO:0000256" key="5">
    <source>
        <dbReference type="ARBA" id="ARBA00017887"/>
    </source>
</evidence>
<comment type="caution">
    <text evidence="17">The sequence shown here is derived from an EMBL/GenBank/DDBJ whole genome shotgun (WGS) entry which is preliminary data.</text>
</comment>
<evidence type="ECO:0000259" key="14">
    <source>
        <dbReference type="PROSITE" id="PS50089"/>
    </source>
</evidence>
<dbReference type="Gene3D" id="3.30.40.10">
    <property type="entry name" value="Zinc/RING finger domain, C3HC4 (zinc finger)"/>
    <property type="match status" value="1"/>
</dbReference>
<dbReference type="SMART" id="SM00547">
    <property type="entry name" value="ZnF_RBZ"/>
    <property type="match status" value="1"/>
</dbReference>
<dbReference type="PROSITE" id="PS00518">
    <property type="entry name" value="ZF_RING_1"/>
    <property type="match status" value="1"/>
</dbReference>
<name>A0A9W9Z3R9_9CNID</name>
<dbReference type="GO" id="GO:0061630">
    <property type="term" value="F:ubiquitin protein ligase activity"/>
    <property type="evidence" value="ECO:0007669"/>
    <property type="project" value="UniProtKB-EC"/>
</dbReference>
<keyword evidence="7" id="KW-0479">Metal-binding</keyword>
<dbReference type="InterPro" id="IPR036443">
    <property type="entry name" value="Znf_RanBP2_sf"/>
</dbReference>
<dbReference type="CDD" id="cd16633">
    <property type="entry name" value="mRING-HC-C3HC3D_RBR_HOIL1"/>
    <property type="match status" value="1"/>
</dbReference>
<gene>
    <name evidence="17" type="ORF">OS493_004920</name>
</gene>
<dbReference type="CDD" id="cd01799">
    <property type="entry name" value="Ubl_HOIL1"/>
    <property type="match status" value="1"/>
</dbReference>
<dbReference type="PANTHER" id="PTHR22770">
    <property type="entry name" value="UBIQUITIN CONJUGATING ENZYME 7 INTERACTING PROTEIN-RELATED"/>
    <property type="match status" value="1"/>
</dbReference>
<organism evidence="17 18">
    <name type="scientific">Desmophyllum pertusum</name>
    <dbReference type="NCBI Taxonomy" id="174260"/>
    <lineage>
        <taxon>Eukaryota</taxon>
        <taxon>Metazoa</taxon>
        <taxon>Cnidaria</taxon>
        <taxon>Anthozoa</taxon>
        <taxon>Hexacorallia</taxon>
        <taxon>Scleractinia</taxon>
        <taxon>Caryophylliina</taxon>
        <taxon>Caryophylliidae</taxon>
        <taxon>Desmophyllum</taxon>
    </lineage>
</organism>
<evidence type="ECO:0000256" key="10">
    <source>
        <dbReference type="ARBA" id="ARBA00022786"/>
    </source>
</evidence>
<dbReference type="GO" id="GO:0097039">
    <property type="term" value="P:protein linear polyubiquitination"/>
    <property type="evidence" value="ECO:0007669"/>
    <property type="project" value="TreeGrafter"/>
</dbReference>
<dbReference type="SUPFAM" id="SSF54236">
    <property type="entry name" value="Ubiquitin-like"/>
    <property type="match status" value="1"/>
</dbReference>
<keyword evidence="6" id="KW-0808">Transferase</keyword>
<dbReference type="CDD" id="cd20358">
    <property type="entry name" value="Rcat_RBR_HOIL1"/>
    <property type="match status" value="1"/>
</dbReference>
<comment type="catalytic activity">
    <reaction evidence="1">
        <text>[E2 ubiquitin-conjugating enzyme]-S-ubiquitinyl-L-cysteine + [acceptor protein]-L-lysine = [E2 ubiquitin-conjugating enzyme]-L-cysteine + [acceptor protein]-N(6)-ubiquitinyl-L-lysine.</text>
        <dbReference type="EC" id="2.3.2.31"/>
    </reaction>
</comment>
<comment type="pathway">
    <text evidence="2">Protein modification; protein ubiquitination.</text>
</comment>
<evidence type="ECO:0000256" key="1">
    <source>
        <dbReference type="ARBA" id="ARBA00001798"/>
    </source>
</evidence>
<proteinExistence type="inferred from homology"/>
<dbReference type="InterPro" id="IPR047559">
    <property type="entry name" value="HOIL1_RBR_mRING-HC-C3HC3D"/>
</dbReference>
<keyword evidence="11" id="KW-0862">Zinc</keyword>
<evidence type="ECO:0000313" key="17">
    <source>
        <dbReference type="EMBL" id="KAJ7374582.1"/>
    </source>
</evidence>
<dbReference type="InterPro" id="IPR047558">
    <property type="entry name" value="BRcat_RBR_HOIL1"/>
</dbReference>
<feature type="domain" description="RING-type" evidence="14">
    <location>
        <begin position="362"/>
        <end position="404"/>
    </location>
</feature>
<dbReference type="Pfam" id="PF00097">
    <property type="entry name" value="zf-C3HC4"/>
    <property type="match status" value="1"/>
</dbReference>
<dbReference type="SUPFAM" id="SSF57850">
    <property type="entry name" value="RING/U-box"/>
    <property type="match status" value="3"/>
</dbReference>
<evidence type="ECO:0000256" key="8">
    <source>
        <dbReference type="ARBA" id="ARBA00022737"/>
    </source>
</evidence>
<dbReference type="InterPro" id="IPR017907">
    <property type="entry name" value="Znf_RING_CS"/>
</dbReference>
<dbReference type="InterPro" id="IPR029071">
    <property type="entry name" value="Ubiquitin-like_domsf"/>
</dbReference>
<dbReference type="Gene3D" id="2.30.30.380">
    <property type="entry name" value="Zn-finger domain of Sec23/24"/>
    <property type="match status" value="1"/>
</dbReference>
<dbReference type="InterPro" id="IPR047557">
    <property type="entry name" value="Rcat_RBR_HOIL1"/>
</dbReference>
<feature type="compositionally biased region" description="Low complexity" evidence="13">
    <location>
        <begin position="131"/>
        <end position="151"/>
    </location>
</feature>
<dbReference type="InterPro" id="IPR044066">
    <property type="entry name" value="TRIAD_supradom"/>
</dbReference>
<evidence type="ECO:0000256" key="4">
    <source>
        <dbReference type="ARBA" id="ARBA00012251"/>
    </source>
</evidence>
<keyword evidence="10" id="KW-0833">Ubl conjugation pathway</keyword>
<dbReference type="GO" id="GO:0043161">
    <property type="term" value="P:proteasome-mediated ubiquitin-dependent protein catabolic process"/>
    <property type="evidence" value="ECO:0007669"/>
    <property type="project" value="TreeGrafter"/>
</dbReference>
<dbReference type="PANTHER" id="PTHR22770:SF13">
    <property type="entry name" value="RING-TYPE DOMAIN-CONTAINING PROTEIN"/>
    <property type="match status" value="1"/>
</dbReference>
<evidence type="ECO:0000256" key="12">
    <source>
        <dbReference type="PROSITE-ProRule" id="PRU00322"/>
    </source>
</evidence>
<feature type="domain" description="RanBP2-type" evidence="15">
    <location>
        <begin position="268"/>
        <end position="300"/>
    </location>
</feature>
<dbReference type="AlphaFoldDB" id="A0A9W9Z3R9"/>
<dbReference type="InterPro" id="IPR018957">
    <property type="entry name" value="Znf_C3HC4_RING-type"/>
</dbReference>
<dbReference type="PROSITE" id="PS51873">
    <property type="entry name" value="TRIAD"/>
    <property type="match status" value="1"/>
</dbReference>
<evidence type="ECO:0000313" key="18">
    <source>
        <dbReference type="Proteomes" id="UP001163046"/>
    </source>
</evidence>
<evidence type="ECO:0000256" key="7">
    <source>
        <dbReference type="ARBA" id="ARBA00022723"/>
    </source>
</evidence>
<dbReference type="PROSITE" id="PS50089">
    <property type="entry name" value="ZF_RING_2"/>
    <property type="match status" value="1"/>
</dbReference>
<dbReference type="Proteomes" id="UP001163046">
    <property type="component" value="Unassembled WGS sequence"/>
</dbReference>
<evidence type="ECO:0000256" key="11">
    <source>
        <dbReference type="ARBA" id="ARBA00022833"/>
    </source>
</evidence>
<feature type="region of interest" description="Disordered" evidence="13">
    <location>
        <begin position="129"/>
        <end position="207"/>
    </location>
</feature>
<dbReference type="CDD" id="cd20345">
    <property type="entry name" value="BRcat_RBR_HOIL1"/>
    <property type="match status" value="1"/>
</dbReference>
<dbReference type="PROSITE" id="PS01358">
    <property type="entry name" value="ZF_RANBP2_1"/>
    <property type="match status" value="1"/>
</dbReference>
<evidence type="ECO:0000259" key="16">
    <source>
        <dbReference type="PROSITE" id="PS51873"/>
    </source>
</evidence>
<reference evidence="17" key="1">
    <citation type="submission" date="2023-01" db="EMBL/GenBank/DDBJ databases">
        <title>Genome assembly of the deep-sea coral Lophelia pertusa.</title>
        <authorList>
            <person name="Herrera S."/>
            <person name="Cordes E."/>
        </authorList>
    </citation>
    <scope>NUCLEOTIDE SEQUENCE</scope>
    <source>
        <strain evidence="17">USNM1676648</strain>
        <tissue evidence="17">Polyp</tissue>
    </source>
</reference>
<evidence type="ECO:0000256" key="2">
    <source>
        <dbReference type="ARBA" id="ARBA00004906"/>
    </source>
</evidence>
<evidence type="ECO:0000256" key="9">
    <source>
        <dbReference type="ARBA" id="ARBA00022771"/>
    </source>
</evidence>
<keyword evidence="8" id="KW-0677">Repeat</keyword>